<sequence>MKIKIGRGGGATWNDENRAMIAYGYKAFEYLSALMPREVLKLPSHFLNRQRVVVPKNTKDSHAMIGTSSASETIEPSMAAGLRKCNGN</sequence>
<evidence type="ECO:0000313" key="2">
    <source>
        <dbReference type="Proteomes" id="UP000008311"/>
    </source>
</evidence>
<organism evidence="1 2">
    <name type="scientific">Ricinus communis</name>
    <name type="common">Castor bean</name>
    <dbReference type="NCBI Taxonomy" id="3988"/>
    <lineage>
        <taxon>Eukaryota</taxon>
        <taxon>Viridiplantae</taxon>
        <taxon>Streptophyta</taxon>
        <taxon>Embryophyta</taxon>
        <taxon>Tracheophyta</taxon>
        <taxon>Spermatophyta</taxon>
        <taxon>Magnoliopsida</taxon>
        <taxon>eudicotyledons</taxon>
        <taxon>Gunneridae</taxon>
        <taxon>Pentapetalae</taxon>
        <taxon>rosids</taxon>
        <taxon>fabids</taxon>
        <taxon>Malpighiales</taxon>
        <taxon>Euphorbiaceae</taxon>
        <taxon>Acalyphoideae</taxon>
        <taxon>Acalypheae</taxon>
        <taxon>Ricinus</taxon>
    </lineage>
</organism>
<dbReference type="Proteomes" id="UP000008311">
    <property type="component" value="Unassembled WGS sequence"/>
</dbReference>
<keyword evidence="2" id="KW-1185">Reference proteome</keyword>
<evidence type="ECO:0000313" key="1">
    <source>
        <dbReference type="EMBL" id="EEF33877.1"/>
    </source>
</evidence>
<dbReference type="InParanoid" id="B9SR89"/>
<proteinExistence type="predicted"/>
<dbReference type="EMBL" id="EQ974095">
    <property type="protein sequence ID" value="EEF33877.1"/>
    <property type="molecule type" value="Genomic_DNA"/>
</dbReference>
<gene>
    <name evidence="1" type="ORF">RCOM_0112310</name>
</gene>
<accession>B9SR89</accession>
<reference evidence="2" key="1">
    <citation type="journal article" date="2010" name="Nat. Biotechnol.">
        <title>Draft genome sequence of the oilseed species Ricinus communis.</title>
        <authorList>
            <person name="Chan A.P."/>
            <person name="Crabtree J."/>
            <person name="Zhao Q."/>
            <person name="Lorenzi H."/>
            <person name="Orvis J."/>
            <person name="Puiu D."/>
            <person name="Melake-Berhan A."/>
            <person name="Jones K.M."/>
            <person name="Redman J."/>
            <person name="Chen G."/>
            <person name="Cahoon E.B."/>
            <person name="Gedil M."/>
            <person name="Stanke M."/>
            <person name="Haas B.J."/>
            <person name="Wortman J.R."/>
            <person name="Fraser-Liggett C.M."/>
            <person name="Ravel J."/>
            <person name="Rabinowicz P.D."/>
        </authorList>
    </citation>
    <scope>NUCLEOTIDE SEQUENCE [LARGE SCALE GENOMIC DNA]</scope>
    <source>
        <strain evidence="2">cv. Hale</strain>
    </source>
</reference>
<name>B9SR89_RICCO</name>
<protein>
    <submittedName>
        <fullName evidence="1">Uncharacterized protein</fullName>
    </submittedName>
</protein>
<dbReference type="AlphaFoldDB" id="B9SR89"/>